<evidence type="ECO:0000313" key="1">
    <source>
        <dbReference type="EMBL" id="OPH47414.1"/>
    </source>
</evidence>
<comment type="caution">
    <text evidence="1">The sequence shown here is derived from an EMBL/GenBank/DDBJ whole genome shotgun (WGS) entry which is preliminary data.</text>
</comment>
<evidence type="ECO:0000313" key="2">
    <source>
        <dbReference type="Proteomes" id="UP000190626"/>
    </source>
</evidence>
<proteinExistence type="predicted"/>
<dbReference type="EMBL" id="MBTG01000059">
    <property type="protein sequence ID" value="OPH47414.1"/>
    <property type="molecule type" value="Genomic_DNA"/>
</dbReference>
<gene>
    <name evidence="1" type="ORF">BC351_39990</name>
</gene>
<organism evidence="1 2">
    <name type="scientific">Paenibacillus ferrarius</name>
    <dbReference type="NCBI Taxonomy" id="1469647"/>
    <lineage>
        <taxon>Bacteria</taxon>
        <taxon>Bacillati</taxon>
        <taxon>Bacillota</taxon>
        <taxon>Bacilli</taxon>
        <taxon>Bacillales</taxon>
        <taxon>Paenibacillaceae</taxon>
        <taxon>Paenibacillus</taxon>
    </lineage>
</organism>
<dbReference type="Proteomes" id="UP000190626">
    <property type="component" value="Unassembled WGS sequence"/>
</dbReference>
<keyword evidence="2" id="KW-1185">Reference proteome</keyword>
<accession>A0A1V4H9E9</accession>
<protein>
    <submittedName>
        <fullName evidence="1">Uncharacterized protein</fullName>
    </submittedName>
</protein>
<dbReference type="AlphaFoldDB" id="A0A1V4H9E9"/>
<reference evidence="2" key="1">
    <citation type="submission" date="2016-07" db="EMBL/GenBank/DDBJ databases">
        <authorList>
            <person name="Florea S."/>
            <person name="Webb J.S."/>
            <person name="Jaromczyk J."/>
            <person name="Schardl C.L."/>
        </authorList>
    </citation>
    <scope>NUCLEOTIDE SEQUENCE [LARGE SCALE GENOMIC DNA]</scope>
    <source>
        <strain evidence="2">CY1</strain>
    </source>
</reference>
<name>A0A1V4H9E9_9BACL</name>
<sequence length="75" mass="8999">MNYYQDKETDTVEAKKWLKEKAAIAEEFLRQLLSQFEAYLRKLCAIIVAKLKKMQNLHKFFPRQSDLFQTSSYHP</sequence>